<reference evidence="2" key="1">
    <citation type="submission" date="2012-09" db="EMBL/GenBank/DDBJ databases">
        <authorList>
            <person name="Martin A.A."/>
        </authorList>
    </citation>
    <scope>NUCLEOTIDE SEQUENCE</scope>
</reference>
<dbReference type="InterPro" id="IPR001683">
    <property type="entry name" value="PX_dom"/>
</dbReference>
<dbReference type="Proteomes" id="UP000035642">
    <property type="component" value="Unassembled WGS sequence"/>
</dbReference>
<accession>A0A0K0D7Z3</accession>
<dbReference type="GO" id="GO:0035091">
    <property type="term" value="F:phosphatidylinositol binding"/>
    <property type="evidence" value="ECO:0007669"/>
    <property type="project" value="InterPro"/>
</dbReference>
<dbReference type="InterPro" id="IPR036871">
    <property type="entry name" value="PX_dom_sf"/>
</dbReference>
<evidence type="ECO:0000313" key="2">
    <source>
        <dbReference type="Proteomes" id="UP000035642"/>
    </source>
</evidence>
<name>A0A0K0D7Z3_ANGCA</name>
<evidence type="ECO:0000259" key="1">
    <source>
        <dbReference type="Pfam" id="PF00787"/>
    </source>
</evidence>
<proteinExistence type="predicted"/>
<protein>
    <submittedName>
        <fullName evidence="3">PX domain-containing protein</fullName>
    </submittedName>
</protein>
<dbReference type="Gene3D" id="3.30.1520.10">
    <property type="entry name" value="Phox-like domain"/>
    <property type="match status" value="1"/>
</dbReference>
<organism evidence="2 3">
    <name type="scientific">Angiostrongylus cantonensis</name>
    <name type="common">Rat lungworm</name>
    <dbReference type="NCBI Taxonomy" id="6313"/>
    <lineage>
        <taxon>Eukaryota</taxon>
        <taxon>Metazoa</taxon>
        <taxon>Ecdysozoa</taxon>
        <taxon>Nematoda</taxon>
        <taxon>Chromadorea</taxon>
        <taxon>Rhabditida</taxon>
        <taxon>Rhabditina</taxon>
        <taxon>Rhabditomorpha</taxon>
        <taxon>Strongyloidea</taxon>
        <taxon>Metastrongylidae</taxon>
        <taxon>Angiostrongylus</taxon>
    </lineage>
</organism>
<sequence>LETPKSSAWEPYPGHKSPVFAAARHPETLSSQEEALNRWKGCYIIFLEVIREITHKGMIHINVADTQTLVEKSDGVTKYTAYNIYVNGSFHAAVRFSRLIQFAEMLLKFHRISDLPLKTTLCCWFPLDEKGIEQRRIKISNYFNLLAQSPDIVRSLFVERRFLEFQIVSFFVFYNPILQQDILYSFSTYLKSGRSFSLIVYLLFSNKNH</sequence>
<feature type="domain" description="PX" evidence="1">
    <location>
        <begin position="86"/>
        <end position="165"/>
    </location>
</feature>
<keyword evidence="2" id="KW-1185">Reference proteome</keyword>
<reference evidence="3" key="2">
    <citation type="submission" date="2017-02" db="UniProtKB">
        <authorList>
            <consortium name="WormBaseParasite"/>
        </authorList>
    </citation>
    <scope>IDENTIFICATION</scope>
</reference>
<evidence type="ECO:0000313" key="3">
    <source>
        <dbReference type="WBParaSite" id="ACAC_0000618801-mRNA-1"/>
    </source>
</evidence>
<dbReference type="SUPFAM" id="SSF64268">
    <property type="entry name" value="PX domain"/>
    <property type="match status" value="1"/>
</dbReference>
<dbReference type="Pfam" id="PF00787">
    <property type="entry name" value="PX"/>
    <property type="match status" value="1"/>
</dbReference>
<dbReference type="WBParaSite" id="ACAC_0000618801-mRNA-1">
    <property type="protein sequence ID" value="ACAC_0000618801-mRNA-1"/>
    <property type="gene ID" value="ACAC_0000618801"/>
</dbReference>
<dbReference type="AlphaFoldDB" id="A0A0K0D7Z3"/>
<dbReference type="STRING" id="6313.A0A0K0D7Z3"/>